<evidence type="ECO:0000313" key="1">
    <source>
        <dbReference type="EMBL" id="RSU10364.1"/>
    </source>
</evidence>
<proteinExistence type="predicted"/>
<keyword evidence="2" id="KW-1185">Reference proteome</keyword>
<dbReference type="RefSeq" id="WP_126796170.1">
    <property type="nucleotide sequence ID" value="NZ_CP060721.1"/>
</dbReference>
<sequence>MTSKKNRRHLYFNQTEMSQSALTYLDDLSEKYPTKNPTELLGEVFREYETLKAEKIKNSELAIDLADQVVKRLRPMFLRAGNADKNSRILIELVNGIMFEQQYNDTIVLTDELITSPVKKATRKVERDIESVIKRNTSDKSDRTEVE</sequence>
<gene>
    <name evidence="1" type="ORF">CBF28_13685</name>
</gene>
<organism evidence="1 2">
    <name type="scientific">Vagococcus carniphilus</name>
    <dbReference type="NCBI Taxonomy" id="218144"/>
    <lineage>
        <taxon>Bacteria</taxon>
        <taxon>Bacillati</taxon>
        <taxon>Bacillota</taxon>
        <taxon>Bacilli</taxon>
        <taxon>Lactobacillales</taxon>
        <taxon>Enterococcaceae</taxon>
        <taxon>Vagococcus</taxon>
    </lineage>
</organism>
<comment type="caution">
    <text evidence="1">The sequence shown here is derived from an EMBL/GenBank/DDBJ whole genome shotgun (WGS) entry which is preliminary data.</text>
</comment>
<protein>
    <submittedName>
        <fullName evidence="1">Uncharacterized protein</fullName>
    </submittedName>
</protein>
<reference evidence="1 2" key="1">
    <citation type="submission" date="2017-05" db="EMBL/GenBank/DDBJ databases">
        <title>Vagococcus spp. assemblies.</title>
        <authorList>
            <person name="Gulvik C.A."/>
        </authorList>
    </citation>
    <scope>NUCLEOTIDE SEQUENCE [LARGE SCALE GENOMIC DNA]</scope>
    <source>
        <strain evidence="1 2">SS1714</strain>
    </source>
</reference>
<dbReference type="OrthoDB" id="2199523at2"/>
<evidence type="ECO:0000313" key="2">
    <source>
        <dbReference type="Proteomes" id="UP000288028"/>
    </source>
</evidence>
<accession>A0A430AR15</accession>
<dbReference type="Proteomes" id="UP000288028">
    <property type="component" value="Unassembled WGS sequence"/>
</dbReference>
<dbReference type="AlphaFoldDB" id="A0A430AR15"/>
<dbReference type="EMBL" id="NGKB01000018">
    <property type="protein sequence ID" value="RSU10364.1"/>
    <property type="molecule type" value="Genomic_DNA"/>
</dbReference>
<name>A0A430AR15_9ENTE</name>
<dbReference type="GeneID" id="95582121"/>